<gene>
    <name evidence="1" type="ORF">EZS28_045511</name>
</gene>
<evidence type="ECO:0000313" key="2">
    <source>
        <dbReference type="Proteomes" id="UP000324800"/>
    </source>
</evidence>
<dbReference type="EMBL" id="SNRW01029118">
    <property type="protein sequence ID" value="KAA6358962.1"/>
    <property type="molecule type" value="Genomic_DNA"/>
</dbReference>
<accession>A0A5J4TM69</accession>
<dbReference type="AlphaFoldDB" id="A0A5J4TM69"/>
<proteinExistence type="predicted"/>
<comment type="caution">
    <text evidence="1">The sequence shown here is derived from an EMBL/GenBank/DDBJ whole genome shotgun (WGS) entry which is preliminary data.</text>
</comment>
<organism evidence="1 2">
    <name type="scientific">Streblomastix strix</name>
    <dbReference type="NCBI Taxonomy" id="222440"/>
    <lineage>
        <taxon>Eukaryota</taxon>
        <taxon>Metamonada</taxon>
        <taxon>Preaxostyla</taxon>
        <taxon>Oxymonadida</taxon>
        <taxon>Streblomastigidae</taxon>
        <taxon>Streblomastix</taxon>
    </lineage>
</organism>
<sequence>MRLEIRCNSRLCLYWIQVWGDEQDQSELVNQGYGKVMSISICTAGGQGEEQDAEIWKGLQYIFYFLRALHYGKTYQPSFQPLPLLARNTEEQMEEEGANEEIEAQMNNNGMNGAIKYWANETKAMTLNRFIRRG</sequence>
<protein>
    <submittedName>
        <fullName evidence="1">Uncharacterized protein</fullName>
    </submittedName>
</protein>
<dbReference type="Proteomes" id="UP000324800">
    <property type="component" value="Unassembled WGS sequence"/>
</dbReference>
<evidence type="ECO:0000313" key="1">
    <source>
        <dbReference type="EMBL" id="KAA6358962.1"/>
    </source>
</evidence>
<name>A0A5J4TM69_9EUKA</name>
<reference evidence="1 2" key="1">
    <citation type="submission" date="2019-03" db="EMBL/GenBank/DDBJ databases">
        <title>Single cell metagenomics reveals metabolic interactions within the superorganism composed of flagellate Streblomastix strix and complex community of Bacteroidetes bacteria on its surface.</title>
        <authorList>
            <person name="Treitli S.C."/>
            <person name="Kolisko M."/>
            <person name="Husnik F."/>
            <person name="Keeling P."/>
            <person name="Hampl V."/>
        </authorList>
    </citation>
    <scope>NUCLEOTIDE SEQUENCE [LARGE SCALE GENOMIC DNA]</scope>
    <source>
        <strain evidence="1">ST1C</strain>
    </source>
</reference>